<dbReference type="EMBL" id="UINC01045900">
    <property type="protein sequence ID" value="SVB53205.1"/>
    <property type="molecule type" value="Genomic_DNA"/>
</dbReference>
<sequence length="37" mass="4138">MKSILSNIYDKLVLDYPKVWLVIIALVVGISGAYVKD</sequence>
<dbReference type="AlphaFoldDB" id="A0A382ES43"/>
<proteinExistence type="predicted"/>
<reference evidence="2" key="1">
    <citation type="submission" date="2018-05" db="EMBL/GenBank/DDBJ databases">
        <authorList>
            <person name="Lanie J.A."/>
            <person name="Ng W.-L."/>
            <person name="Kazmierczak K.M."/>
            <person name="Andrzejewski T.M."/>
            <person name="Davidsen T.M."/>
            <person name="Wayne K.J."/>
            <person name="Tettelin H."/>
            <person name="Glass J.I."/>
            <person name="Rusch D."/>
            <person name="Podicherti R."/>
            <person name="Tsui H.-C.T."/>
            <person name="Winkler M.E."/>
        </authorList>
    </citation>
    <scope>NUCLEOTIDE SEQUENCE</scope>
</reference>
<protein>
    <submittedName>
        <fullName evidence="2">Uncharacterized protein</fullName>
    </submittedName>
</protein>
<gene>
    <name evidence="2" type="ORF">METZ01_LOCUS206059</name>
</gene>
<keyword evidence="1" id="KW-0472">Membrane</keyword>
<feature type="non-terminal residue" evidence="2">
    <location>
        <position position="37"/>
    </location>
</feature>
<feature type="transmembrane region" description="Helical" evidence="1">
    <location>
        <begin position="19"/>
        <end position="35"/>
    </location>
</feature>
<keyword evidence="1" id="KW-1133">Transmembrane helix</keyword>
<evidence type="ECO:0000256" key="1">
    <source>
        <dbReference type="SAM" id="Phobius"/>
    </source>
</evidence>
<name>A0A382ES43_9ZZZZ</name>
<evidence type="ECO:0000313" key="2">
    <source>
        <dbReference type="EMBL" id="SVB53205.1"/>
    </source>
</evidence>
<keyword evidence="1" id="KW-0812">Transmembrane</keyword>
<accession>A0A382ES43</accession>
<organism evidence="2">
    <name type="scientific">marine metagenome</name>
    <dbReference type="NCBI Taxonomy" id="408172"/>
    <lineage>
        <taxon>unclassified sequences</taxon>
        <taxon>metagenomes</taxon>
        <taxon>ecological metagenomes</taxon>
    </lineage>
</organism>